<dbReference type="AlphaFoldDB" id="A0A8H7ZKP4"/>
<feature type="compositionally biased region" description="Acidic residues" evidence="8">
    <location>
        <begin position="708"/>
        <end position="717"/>
    </location>
</feature>
<dbReference type="InterPro" id="IPR038869">
    <property type="entry name" value="DLT1"/>
</dbReference>
<comment type="function">
    <text evidence="1 7">Required for growth under high-pressure and low-temperature conditions.</text>
</comment>
<organism evidence="9 10">
    <name type="scientific">Candida metapsilosis</name>
    <dbReference type="NCBI Taxonomy" id="273372"/>
    <lineage>
        <taxon>Eukaryota</taxon>
        <taxon>Fungi</taxon>
        <taxon>Dikarya</taxon>
        <taxon>Ascomycota</taxon>
        <taxon>Saccharomycotina</taxon>
        <taxon>Pichiomycetes</taxon>
        <taxon>Debaryomycetaceae</taxon>
        <taxon>Candida/Lodderomyces clade</taxon>
        <taxon>Candida</taxon>
    </lineage>
</organism>
<dbReference type="EMBL" id="JAEOAQ010000001">
    <property type="protein sequence ID" value="KAG5421830.1"/>
    <property type="molecule type" value="Genomic_DNA"/>
</dbReference>
<keyword evidence="10" id="KW-1185">Reference proteome</keyword>
<evidence type="ECO:0000256" key="6">
    <source>
        <dbReference type="ARBA" id="ARBA00023136"/>
    </source>
</evidence>
<keyword evidence="6 7" id="KW-0472">Membrane</keyword>
<evidence type="ECO:0000256" key="1">
    <source>
        <dbReference type="ARBA" id="ARBA00002489"/>
    </source>
</evidence>
<sequence>MEPHPKVSLRQSQSNISKDHYRHEEQLVDLKSLPFLHRFITNWLIMDPVLLQKYQQQPGRAKNYEIEKDPDVRFVFFFGGRLRTIKGKPINIITGALIVVPLVIYCVFEAKWHWHHLSPAVVITFIYVWLLTFCHFWKAATGDAGVLPKNLHIPKSIKNGKVENPPDEYFNSITLPSGYLNNVYKRKHVDFVNVFNTHSICKNLYMNWFGSSHGVSLTFPRDEYEPSDISHLSHNFSVKSLDSYRLNSPTSEHHVPRLRSRVSSPSPSIAPPQRPSPNPLVLRRHRTHYQRSMTPSSPGQSHHRLYSPRSMVRSLSTNEYMSPYSRPLSRSSSIDSIDPMDSSHQNPYLINAILAQSRPASPITTSVQSTAVESRRGGSVLQQAATGYTTGYGSRPRSNNILNFSQRVLTWLYSISLIIVIIVMLAFIAVTPIDVIVQTLKATNAIAVKTFLVIIVCVAFLFFSLVMYLGRVYSFRVAMNDVSSKSLYIPFEGDYPKDVFHFIDSKLKYSVDVGRKAGPLHQDYAINHPGLSPPEYIQNRNPGMEGKLLPPNMSYEDVLQSLSDKFQIGKVFTVEDLPVNLSVKEIVLSLYKQILEVGGQNHLTKNSPNIPKLIATYEKCRFGRGLIEEKDLFVLMVEIDKYGQFCQNDFQSHMPQKRRILRSSQSSNNYDTGEGISSNDLRYFSSAMYDDLYEPDYAAQYDQYGYDYDEYDDEDESSNAGADSSIRKVDDQSTVKPFTFKPHYNATKEQSQQELDDQESQEESERDYRPLRRQSSISSTKSVIRNKLALSHNASRHTLSNLTYYGGDALGDTHSLFRHRSGYVTDSENEDDYDDGRGDSTDQLRFIRTPIPRIRVQGRASEDGDDRQVEGDANEEEENANANANALGDDDDGGGENFYRFRRRNIHQSRPITPEESPSR</sequence>
<keyword evidence="5 7" id="KW-1133">Transmembrane helix</keyword>
<comment type="similarity">
    <text evidence="2 7">Belongs to the DLT1 family.</text>
</comment>
<evidence type="ECO:0000256" key="5">
    <source>
        <dbReference type="ARBA" id="ARBA00022989"/>
    </source>
</evidence>
<feature type="transmembrane region" description="Helical" evidence="7">
    <location>
        <begin position="450"/>
        <end position="470"/>
    </location>
</feature>
<evidence type="ECO:0000256" key="8">
    <source>
        <dbReference type="SAM" id="MobiDB-lite"/>
    </source>
</evidence>
<gene>
    <name evidence="7" type="primary">DLT1</name>
    <name evidence="9" type="ORF">I9W82_000923</name>
</gene>
<evidence type="ECO:0000313" key="9">
    <source>
        <dbReference type="EMBL" id="KAG5421830.1"/>
    </source>
</evidence>
<feature type="compositionally biased region" description="Basic and acidic residues" evidence="8">
    <location>
        <begin position="860"/>
        <end position="870"/>
    </location>
</feature>
<feature type="transmembrane region" description="Helical" evidence="7">
    <location>
        <begin position="408"/>
        <end position="430"/>
    </location>
</feature>
<comment type="caution">
    <text evidence="9">The sequence shown here is derived from an EMBL/GenBank/DDBJ whole genome shotgun (WGS) entry which is preliminary data.</text>
</comment>
<dbReference type="Proteomes" id="UP000669133">
    <property type="component" value="Unassembled WGS sequence"/>
</dbReference>
<evidence type="ECO:0000313" key="10">
    <source>
        <dbReference type="Proteomes" id="UP000669133"/>
    </source>
</evidence>
<feature type="compositionally biased region" description="Acidic residues" evidence="8">
    <location>
        <begin position="754"/>
        <end position="765"/>
    </location>
</feature>
<keyword evidence="4 7" id="KW-0812">Transmembrane</keyword>
<feature type="compositionally biased region" description="Pro residues" evidence="8">
    <location>
        <begin position="268"/>
        <end position="278"/>
    </location>
</feature>
<evidence type="ECO:0000256" key="3">
    <source>
        <dbReference type="ARBA" id="ARBA00021353"/>
    </source>
</evidence>
<feature type="region of interest" description="Disordered" evidence="8">
    <location>
        <begin position="656"/>
        <end position="675"/>
    </location>
</feature>
<feature type="compositionally biased region" description="Polar residues" evidence="8">
    <location>
        <begin position="662"/>
        <end position="675"/>
    </location>
</feature>
<dbReference type="PANTHER" id="PTHR40021:SF1">
    <property type="entry name" value="DEFECT AT LOW TEMPERATURE PROTEIN 1"/>
    <property type="match status" value="1"/>
</dbReference>
<protein>
    <recommendedName>
        <fullName evidence="3 7">Defect at low temperature protein 1</fullName>
    </recommendedName>
</protein>
<dbReference type="PANTHER" id="PTHR40021">
    <property type="entry name" value="DEFECT AT LOW TEMPERATURE PROTEIN 1"/>
    <property type="match status" value="1"/>
</dbReference>
<evidence type="ECO:0000256" key="7">
    <source>
        <dbReference type="RuleBase" id="RU367100"/>
    </source>
</evidence>
<dbReference type="GO" id="GO:0016020">
    <property type="term" value="C:membrane"/>
    <property type="evidence" value="ECO:0007669"/>
    <property type="project" value="UniProtKB-SubCell"/>
</dbReference>
<comment type="subcellular location">
    <subcellularLocation>
        <location evidence="7">Membrane</location>
        <topology evidence="7">Multi-pass membrane protein</topology>
    </subcellularLocation>
</comment>
<feature type="region of interest" description="Disordered" evidence="8">
    <location>
        <begin position="855"/>
        <end position="920"/>
    </location>
</feature>
<feature type="region of interest" description="Disordered" evidence="8">
    <location>
        <begin position="708"/>
        <end position="780"/>
    </location>
</feature>
<name>A0A8H7ZKP4_9ASCO</name>
<feature type="transmembrane region" description="Helical" evidence="7">
    <location>
        <begin position="116"/>
        <end position="137"/>
    </location>
</feature>
<dbReference type="OrthoDB" id="4096362at2759"/>
<feature type="region of interest" description="Disordered" evidence="8">
    <location>
        <begin position="246"/>
        <end position="281"/>
    </location>
</feature>
<proteinExistence type="inferred from homology"/>
<evidence type="ECO:0000256" key="4">
    <source>
        <dbReference type="ARBA" id="ARBA00022692"/>
    </source>
</evidence>
<evidence type="ECO:0000256" key="2">
    <source>
        <dbReference type="ARBA" id="ARBA00005550"/>
    </source>
</evidence>
<accession>A0A8H7ZKP4</accession>
<comment type="caution">
    <text evidence="7">Lacks conserved residue(s) required for the propagation of feature annotation.</text>
</comment>
<reference evidence="9 10" key="1">
    <citation type="submission" date="2020-12" db="EMBL/GenBank/DDBJ databases">
        <title>Effect of drift, selection, and recombination on the evolution of hybrid genomes in Candida yeast pathogens.</title>
        <authorList>
            <person name="Mixao V."/>
            <person name="Ksiezopolska E."/>
            <person name="Saus E."/>
            <person name="Boekhout T."/>
            <person name="Gacser A."/>
            <person name="Gabaldon T."/>
        </authorList>
    </citation>
    <scope>NUCLEOTIDE SEQUENCE [LARGE SCALE GENOMIC DNA]</scope>
    <source>
        <strain evidence="9 10">BP57</strain>
    </source>
</reference>
<feature type="transmembrane region" description="Helical" evidence="7">
    <location>
        <begin position="90"/>
        <end position="110"/>
    </location>
</feature>